<feature type="domain" description="FAD linked oxidase N-terminal" evidence="6">
    <location>
        <begin position="2"/>
        <end position="122"/>
    </location>
</feature>
<dbReference type="InterPro" id="IPR016169">
    <property type="entry name" value="FAD-bd_PCMH_sub2"/>
</dbReference>
<dbReference type="SUPFAM" id="SSF56176">
    <property type="entry name" value="FAD-binding/transporter-associated domain-like"/>
    <property type="match status" value="1"/>
</dbReference>
<comment type="caution">
    <text evidence="7">The sequence shown here is derived from an EMBL/GenBank/DDBJ whole genome shotgun (WGS) entry which is preliminary data.</text>
</comment>
<dbReference type="PANTHER" id="PTHR42973">
    <property type="entry name" value="BINDING OXIDOREDUCTASE, PUTATIVE (AFU_ORTHOLOGUE AFUA_1G17690)-RELATED"/>
    <property type="match status" value="1"/>
</dbReference>
<comment type="similarity">
    <text evidence="2">Belongs to the oxygen-dependent FAD-linked oxidoreductase family.</text>
</comment>
<evidence type="ECO:0000256" key="2">
    <source>
        <dbReference type="ARBA" id="ARBA00005466"/>
    </source>
</evidence>
<dbReference type="EMBL" id="CAJPDR010000175">
    <property type="protein sequence ID" value="CAF9923764.1"/>
    <property type="molecule type" value="Genomic_DNA"/>
</dbReference>
<dbReference type="Gene3D" id="3.30.465.10">
    <property type="match status" value="1"/>
</dbReference>
<evidence type="ECO:0000256" key="5">
    <source>
        <dbReference type="ARBA" id="ARBA00023002"/>
    </source>
</evidence>
<reference evidence="7" key="1">
    <citation type="submission" date="2021-03" db="EMBL/GenBank/DDBJ databases">
        <authorList>
            <person name="Tagirdzhanova G."/>
        </authorList>
    </citation>
    <scope>NUCLEOTIDE SEQUENCE</scope>
</reference>
<dbReference type="OrthoDB" id="415825at2759"/>
<dbReference type="AlphaFoldDB" id="A0A8H3FFS7"/>
<organism evidence="7 8">
    <name type="scientific">Alectoria fallacina</name>
    <dbReference type="NCBI Taxonomy" id="1903189"/>
    <lineage>
        <taxon>Eukaryota</taxon>
        <taxon>Fungi</taxon>
        <taxon>Dikarya</taxon>
        <taxon>Ascomycota</taxon>
        <taxon>Pezizomycotina</taxon>
        <taxon>Lecanoromycetes</taxon>
        <taxon>OSLEUM clade</taxon>
        <taxon>Lecanoromycetidae</taxon>
        <taxon>Lecanorales</taxon>
        <taxon>Lecanorineae</taxon>
        <taxon>Parmeliaceae</taxon>
        <taxon>Alectoria</taxon>
    </lineage>
</organism>
<evidence type="ECO:0000313" key="8">
    <source>
        <dbReference type="Proteomes" id="UP000664203"/>
    </source>
</evidence>
<accession>A0A8H3FFS7</accession>
<keyword evidence="4" id="KW-0274">FAD</keyword>
<dbReference type="Proteomes" id="UP000664203">
    <property type="component" value="Unassembled WGS sequence"/>
</dbReference>
<dbReference type="GO" id="GO:0050660">
    <property type="term" value="F:flavin adenine dinucleotide binding"/>
    <property type="evidence" value="ECO:0007669"/>
    <property type="project" value="InterPro"/>
</dbReference>
<evidence type="ECO:0000256" key="1">
    <source>
        <dbReference type="ARBA" id="ARBA00001974"/>
    </source>
</evidence>
<keyword evidence="8" id="KW-1185">Reference proteome</keyword>
<keyword evidence="5" id="KW-0560">Oxidoreductase</keyword>
<dbReference type="InterPro" id="IPR006094">
    <property type="entry name" value="Oxid_FAD_bind_N"/>
</dbReference>
<gene>
    <name evidence="7" type="ORF">ALECFALPRED_002541</name>
</gene>
<dbReference type="InterPro" id="IPR050416">
    <property type="entry name" value="FAD-linked_Oxidoreductase"/>
</dbReference>
<dbReference type="InterPro" id="IPR036318">
    <property type="entry name" value="FAD-bd_PCMH-like_sf"/>
</dbReference>
<dbReference type="GO" id="GO:0016491">
    <property type="term" value="F:oxidoreductase activity"/>
    <property type="evidence" value="ECO:0007669"/>
    <property type="project" value="UniProtKB-KW"/>
</dbReference>
<evidence type="ECO:0000313" key="7">
    <source>
        <dbReference type="EMBL" id="CAF9923764.1"/>
    </source>
</evidence>
<evidence type="ECO:0000256" key="3">
    <source>
        <dbReference type="ARBA" id="ARBA00022630"/>
    </source>
</evidence>
<dbReference type="Pfam" id="PF01565">
    <property type="entry name" value="FAD_binding_4"/>
    <property type="match status" value="1"/>
</dbReference>
<dbReference type="PANTHER" id="PTHR42973:SF39">
    <property type="entry name" value="FAD-BINDING PCMH-TYPE DOMAIN-CONTAINING PROTEIN"/>
    <property type="match status" value="1"/>
</dbReference>
<evidence type="ECO:0000256" key="4">
    <source>
        <dbReference type="ARBA" id="ARBA00022827"/>
    </source>
</evidence>
<protein>
    <recommendedName>
        <fullName evidence="6">FAD linked oxidase N-terminal domain-containing protein</fullName>
    </recommendedName>
</protein>
<name>A0A8H3FFS7_9LECA</name>
<evidence type="ECO:0000259" key="6">
    <source>
        <dbReference type="Pfam" id="PF01565"/>
    </source>
</evidence>
<comment type="cofactor">
    <cofactor evidence="1">
        <name>FAD</name>
        <dbReference type="ChEBI" id="CHEBI:57692"/>
    </cofactor>
</comment>
<sequence>MYVESAQFVLTNIKWCRQYSIDFVVCGEIEKHSSSDASSIEGGLVIDLSSKLRDTKVDTDTKTKDVDEAAGKYGLAMVGGAVNHTGVGGLTLGGGYGWLSGRRGLTVDCLLEVEIVLADGSIGIASETENPDLFWAVRGAGHSFGAISTSLSNSVDGSAQRVHRRPHR</sequence>
<keyword evidence="3" id="KW-0285">Flavoprotein</keyword>
<proteinExistence type="inferred from homology"/>